<dbReference type="InterPro" id="IPR023203">
    <property type="entry name" value="TTHA0068_sf"/>
</dbReference>
<evidence type="ECO:0008006" key="3">
    <source>
        <dbReference type="Google" id="ProtNLM"/>
    </source>
</evidence>
<organism evidence="1 2">
    <name type="scientific">Deinococcus proteolyticus (strain ATCC 35074 / DSM 20540 / JCM 6276 / NBRC 101906 / NCIMB 13154 / VKM Ac-1939 / CCM 2703 / MRP)</name>
    <dbReference type="NCBI Taxonomy" id="693977"/>
    <lineage>
        <taxon>Bacteria</taxon>
        <taxon>Thermotogati</taxon>
        <taxon>Deinococcota</taxon>
        <taxon>Deinococci</taxon>
        <taxon>Deinococcales</taxon>
        <taxon>Deinococcaceae</taxon>
        <taxon>Deinococcus</taxon>
    </lineage>
</organism>
<dbReference type="Proteomes" id="UP000007718">
    <property type="component" value="Chromosome"/>
</dbReference>
<dbReference type="InterPro" id="IPR005500">
    <property type="entry name" value="DUF309"/>
</dbReference>
<reference evidence="1 2" key="2">
    <citation type="journal article" date="2012" name="Stand. Genomic Sci.">
        <title>Complete genome sequence of the orange-red pigmented, radioresistant Deinococcus proteolyticus type strain (MRP(T)).</title>
        <authorList>
            <person name="Copeland A."/>
            <person name="Zeytun A."/>
            <person name="Yassawong M."/>
            <person name="Nolan M."/>
            <person name="Lucas S."/>
            <person name="Hammon N."/>
            <person name="Deshpande S."/>
            <person name="Cheng J.F."/>
            <person name="Han C."/>
            <person name="Tapia R."/>
            <person name="Goodwin L.A."/>
            <person name="Pitluck S."/>
            <person name="Mavromatis K."/>
            <person name="Liolios K."/>
            <person name="Pagani I."/>
            <person name="Ivanova N."/>
            <person name="Mikhailova N."/>
            <person name="Pati A."/>
            <person name="Chen A."/>
            <person name="Palaniappan K."/>
            <person name="Land M."/>
            <person name="Hauser L."/>
            <person name="Jeffries C.D."/>
            <person name="Brambilla E.M."/>
            <person name="Rohde M."/>
            <person name="Sikorski J."/>
            <person name="Pukall R."/>
            <person name="Goker M."/>
            <person name="Detter J.C."/>
            <person name="Woyke T."/>
            <person name="Bristow J."/>
            <person name="Eisen J.A."/>
            <person name="Markowitz V."/>
            <person name="Hugenholtz P."/>
            <person name="Kyrpides N.C."/>
            <person name="Klenk H.P."/>
            <person name="Lapidus A."/>
        </authorList>
    </citation>
    <scope>NUCLEOTIDE SEQUENCE [LARGE SCALE GENOMIC DNA]</scope>
    <source>
        <strain evidence="2">ATCC 35074 / DSM 20540 / JCM 6276 / NBRC 101906 / NCIMB 13154 / VKM Ac-1939 / CCM 2703 / MRP</strain>
    </source>
</reference>
<sequence length="123" mass="13530">MKPGMVTFPARWQAGAQLFAAGQWWEAHEAWEPEWLRASGEERYALQALILLAAALHKRWRMGSLTGRNFVKAQAYLCRLSPGAFGVDWALLEQQVAASLNAECPEPLPCIPLLPGQTPSASA</sequence>
<accession>F0RJW9</accession>
<dbReference type="Gene3D" id="1.10.3450.10">
    <property type="entry name" value="TTHA0068-like"/>
    <property type="match status" value="1"/>
</dbReference>
<protein>
    <recommendedName>
        <fullName evidence="3">DUF309 domain-containing protein</fullName>
    </recommendedName>
</protein>
<dbReference type="AlphaFoldDB" id="F0RJW9"/>
<evidence type="ECO:0000313" key="1">
    <source>
        <dbReference type="EMBL" id="ADY25595.1"/>
    </source>
</evidence>
<dbReference type="RefSeq" id="WP_013614204.1">
    <property type="nucleotide sequence ID" value="NC_015161.1"/>
</dbReference>
<dbReference type="KEGG" id="dpt:Deipr_0425"/>
<keyword evidence="2" id="KW-1185">Reference proteome</keyword>
<dbReference type="HOGENOM" id="CLU_125317_2_0_0"/>
<dbReference type="STRING" id="693977.Deipr_0425"/>
<gene>
    <name evidence="1" type="ordered locus">Deipr_0425</name>
</gene>
<proteinExistence type="predicted"/>
<dbReference type="SUPFAM" id="SSF140663">
    <property type="entry name" value="TTHA0068-like"/>
    <property type="match status" value="1"/>
</dbReference>
<dbReference type="EMBL" id="CP002536">
    <property type="protein sequence ID" value="ADY25595.1"/>
    <property type="molecule type" value="Genomic_DNA"/>
</dbReference>
<reference evidence="2" key="1">
    <citation type="submission" date="2011-02" db="EMBL/GenBank/DDBJ databases">
        <title>The complete sequence of chromosome of Deinococcus proteolyticus DSM 20540.</title>
        <authorList>
            <consortium name="US DOE Joint Genome Institute (JGI-PGF)"/>
            <person name="Lucas S."/>
            <person name="Copeland A."/>
            <person name="Lapidus A."/>
            <person name="Bruce D."/>
            <person name="Goodwin L."/>
            <person name="Pitluck S."/>
            <person name="Kyrpides N."/>
            <person name="Mavromatis K."/>
            <person name="Pagani I."/>
            <person name="Ivanova N."/>
            <person name="Ovchinnikova G."/>
            <person name="Zeytun A."/>
            <person name="Detter J.C."/>
            <person name="Han C."/>
            <person name="Land M."/>
            <person name="Hauser L."/>
            <person name="Markowitz V."/>
            <person name="Cheng J.-F."/>
            <person name="Hugenholtz P."/>
            <person name="Woyke T."/>
            <person name="Wu D."/>
            <person name="Pukall R."/>
            <person name="Steenblock K."/>
            <person name="Brambilla E."/>
            <person name="Klenk H.-P."/>
            <person name="Eisen J.A."/>
        </authorList>
    </citation>
    <scope>NUCLEOTIDE SEQUENCE [LARGE SCALE GENOMIC DNA]</scope>
    <source>
        <strain evidence="2">ATCC 35074 / DSM 20540 / JCM 6276 / NBRC 101906 / NCIMB 13154 / VKM Ac-1939 / CCM 2703 / MRP</strain>
    </source>
</reference>
<evidence type="ECO:0000313" key="2">
    <source>
        <dbReference type="Proteomes" id="UP000007718"/>
    </source>
</evidence>
<dbReference type="Pfam" id="PF03745">
    <property type="entry name" value="DUF309"/>
    <property type="match status" value="1"/>
</dbReference>
<name>F0RJW9_DEIPM</name>
<dbReference type="eggNOG" id="COG1547">
    <property type="taxonomic scope" value="Bacteria"/>
</dbReference>